<keyword evidence="3" id="KW-0808">Transferase</keyword>
<feature type="domain" description="Glycosyltransferase 2-like" evidence="1">
    <location>
        <begin position="248"/>
        <end position="404"/>
    </location>
</feature>
<evidence type="ECO:0000313" key="3">
    <source>
        <dbReference type="EMBL" id="PZO36426.1"/>
    </source>
</evidence>
<name>A0A2W4VVL3_9CYAN</name>
<dbReference type="GO" id="GO:0016740">
    <property type="term" value="F:transferase activity"/>
    <property type="evidence" value="ECO:0007669"/>
    <property type="project" value="UniProtKB-KW"/>
</dbReference>
<dbReference type="CDD" id="cd02440">
    <property type="entry name" value="AdoMet_MTases"/>
    <property type="match status" value="1"/>
</dbReference>
<protein>
    <submittedName>
        <fullName evidence="3">Glycosyl transferase</fullName>
    </submittedName>
</protein>
<dbReference type="Gene3D" id="3.90.550.10">
    <property type="entry name" value="Spore Coat Polysaccharide Biosynthesis Protein SpsA, Chain A"/>
    <property type="match status" value="1"/>
</dbReference>
<reference evidence="3 4" key="1">
    <citation type="submission" date="2018-04" db="EMBL/GenBank/DDBJ databases">
        <authorList>
            <person name="Go L.Y."/>
            <person name="Mitchell J.A."/>
        </authorList>
    </citation>
    <scope>NUCLEOTIDE SEQUENCE [LARGE SCALE GENOMIC DNA]</scope>
    <source>
        <strain evidence="3">ULC066bin1</strain>
    </source>
</reference>
<sequence>MPDTYKKIIWEHFEEVATDLDRWRDRNLYYYQDLEKLHQFLILPNSKVLAVGCGTGDLLAATQPEIGIGIDFSEKVVAIAQQKYPNLTFYCLDAEEITTTQIEQQEFDYIILSGVLGYFSDIQTVLEKLKPFCQTHTRIIISFHNYLWEPLLWLAEKIGERRPQPLQNWLSIPDIINFLEITGYIPIKQSRRFLFPKNIPLLSKLINQFICHLPLIEHLCLTHYVVARKQFSELGDRQSGDNTLPSVSIIIPARNESGNIKSIFTRMPVLGSHTELIFVEGNSTDNTWQTIETELANQRPNPQFSYKAFQQTGKGKGDAVRLGFSHAKGDVLMILDADLTVAPESLPQFLDVIASGRGEFINGSRLVYPRSDLAMPWLNTLANKFFASLFSFLLNQRLKDTLCGTKALWRNDYDRIVSQRDYFGDFDPFGDFDLLFGAAKLNLHIVELPIRYQPRTYGSSNIAHFREGFILLKMCFYAARKIRFL</sequence>
<evidence type="ECO:0000259" key="2">
    <source>
        <dbReference type="Pfam" id="PF13847"/>
    </source>
</evidence>
<dbReference type="AlphaFoldDB" id="A0A2W4VVL3"/>
<evidence type="ECO:0000259" key="1">
    <source>
        <dbReference type="Pfam" id="PF00535"/>
    </source>
</evidence>
<dbReference type="InterPro" id="IPR001173">
    <property type="entry name" value="Glyco_trans_2-like"/>
</dbReference>
<dbReference type="Pfam" id="PF00535">
    <property type="entry name" value="Glycos_transf_2"/>
    <property type="match status" value="1"/>
</dbReference>
<dbReference type="Gene3D" id="3.40.50.150">
    <property type="entry name" value="Vaccinia Virus protein VP39"/>
    <property type="match status" value="1"/>
</dbReference>
<dbReference type="InterPro" id="IPR050256">
    <property type="entry name" value="Glycosyltransferase_2"/>
</dbReference>
<dbReference type="PANTHER" id="PTHR48090">
    <property type="entry name" value="UNDECAPRENYL-PHOSPHATE 4-DEOXY-4-FORMAMIDO-L-ARABINOSE TRANSFERASE-RELATED"/>
    <property type="match status" value="1"/>
</dbReference>
<reference evidence="3 4" key="2">
    <citation type="submission" date="2018-06" db="EMBL/GenBank/DDBJ databases">
        <title>Metagenomic assembly of (sub)arctic Cyanobacteria and their associated microbiome from non-axenic cultures.</title>
        <authorList>
            <person name="Baurain D."/>
        </authorList>
    </citation>
    <scope>NUCLEOTIDE SEQUENCE [LARGE SCALE GENOMIC DNA]</scope>
    <source>
        <strain evidence="3">ULC066bin1</strain>
    </source>
</reference>
<comment type="caution">
    <text evidence="3">The sequence shown here is derived from an EMBL/GenBank/DDBJ whole genome shotgun (WGS) entry which is preliminary data.</text>
</comment>
<dbReference type="EMBL" id="QBML01000041">
    <property type="protein sequence ID" value="PZO36426.1"/>
    <property type="molecule type" value="Genomic_DNA"/>
</dbReference>
<dbReference type="CDD" id="cd04179">
    <property type="entry name" value="DPM_DPG-synthase_like"/>
    <property type="match status" value="1"/>
</dbReference>
<dbReference type="SUPFAM" id="SSF53448">
    <property type="entry name" value="Nucleotide-diphospho-sugar transferases"/>
    <property type="match status" value="1"/>
</dbReference>
<evidence type="ECO:0000313" key="4">
    <source>
        <dbReference type="Proteomes" id="UP000249467"/>
    </source>
</evidence>
<dbReference type="InterPro" id="IPR029044">
    <property type="entry name" value="Nucleotide-diphossugar_trans"/>
</dbReference>
<dbReference type="InterPro" id="IPR025714">
    <property type="entry name" value="Methyltranfer_dom"/>
</dbReference>
<dbReference type="Pfam" id="PF13847">
    <property type="entry name" value="Methyltransf_31"/>
    <property type="match status" value="1"/>
</dbReference>
<dbReference type="Proteomes" id="UP000249467">
    <property type="component" value="Unassembled WGS sequence"/>
</dbReference>
<proteinExistence type="predicted"/>
<dbReference type="PANTHER" id="PTHR48090:SF7">
    <property type="entry name" value="RFBJ PROTEIN"/>
    <property type="match status" value="1"/>
</dbReference>
<dbReference type="SUPFAM" id="SSF53335">
    <property type="entry name" value="S-adenosyl-L-methionine-dependent methyltransferases"/>
    <property type="match status" value="1"/>
</dbReference>
<accession>A0A2W4VVL3</accession>
<feature type="domain" description="Methyltransferase" evidence="2">
    <location>
        <begin position="44"/>
        <end position="145"/>
    </location>
</feature>
<organism evidence="3 4">
    <name type="scientific">Pseudanabaena frigida</name>
    <dbReference type="NCBI Taxonomy" id="945775"/>
    <lineage>
        <taxon>Bacteria</taxon>
        <taxon>Bacillati</taxon>
        <taxon>Cyanobacteriota</taxon>
        <taxon>Cyanophyceae</taxon>
        <taxon>Pseudanabaenales</taxon>
        <taxon>Pseudanabaenaceae</taxon>
        <taxon>Pseudanabaena</taxon>
    </lineage>
</organism>
<gene>
    <name evidence="3" type="ORF">DCF19_21765</name>
</gene>
<dbReference type="InterPro" id="IPR029063">
    <property type="entry name" value="SAM-dependent_MTases_sf"/>
</dbReference>